<sequence>MMVKINRNLIVASCLLLLFLLGNTLIAAEEKGLTRGIIRGTIINETPAGGSVENQEVILYVQKENSEEESLISQSDSSGTFEFPDLSTEAAYTYYLYLNYQGGEYTSATVSFQENQTLLALDLVVYDATTSAEKVEIAIDHIIIEKAEKGALLISESMTFRNSGDRTYVGTRNQASGAYEVLRIPLPAGYQDIQYVEGLMECCVSQSEYGLTDSMDLKPGLKKVLLQYRLPYGGRSSLVHKSFQYRTAAFYILAPAPFELSGESLTLEGPLEIQGRQYVALGGEGIPASSEITFKISQLPFVWPRHTGLLVVISILAFVMIGISYSLLKKKEEKGAPVKITKTESLPQTEEYLKAKKKTLLSLIAHLDDQFEAKEIRQDAYKEMRQELKERLVKIMEKLVKKGGQK</sequence>
<reference evidence="3 4" key="1">
    <citation type="submission" date="2019-03" db="EMBL/GenBank/DDBJ databases">
        <title>Metabolic potential of uncultured bacteria and archaea associated with petroleum seepage in deep-sea sediments.</title>
        <authorList>
            <person name="Dong X."/>
            <person name="Hubert C."/>
        </authorList>
    </citation>
    <scope>NUCLEOTIDE SEQUENCE [LARGE SCALE GENOMIC DNA]</scope>
    <source>
        <strain evidence="3">E44_bin3</strain>
    </source>
</reference>
<evidence type="ECO:0000313" key="3">
    <source>
        <dbReference type="EMBL" id="TET28082.1"/>
    </source>
</evidence>
<accession>A0A523TCM9</accession>
<comment type="caution">
    <text evidence="3">The sequence shown here is derived from an EMBL/GenBank/DDBJ whole genome shotgun (WGS) entry which is preliminary data.</text>
</comment>
<keyword evidence="2" id="KW-0472">Membrane</keyword>
<protein>
    <recommendedName>
        <fullName evidence="5">Carboxypeptidase regulatory-like domain-containing protein</fullName>
    </recommendedName>
</protein>
<dbReference type="Proteomes" id="UP000316517">
    <property type="component" value="Unassembled WGS sequence"/>
</dbReference>
<evidence type="ECO:0000313" key="4">
    <source>
        <dbReference type="Proteomes" id="UP000316517"/>
    </source>
</evidence>
<feature type="transmembrane region" description="Helical" evidence="2">
    <location>
        <begin position="308"/>
        <end position="328"/>
    </location>
</feature>
<keyword evidence="1" id="KW-0175">Coiled coil</keyword>
<evidence type="ECO:0000256" key="2">
    <source>
        <dbReference type="SAM" id="Phobius"/>
    </source>
</evidence>
<evidence type="ECO:0008006" key="5">
    <source>
        <dbReference type="Google" id="ProtNLM"/>
    </source>
</evidence>
<gene>
    <name evidence="3" type="ORF">E3J68_03430</name>
</gene>
<proteinExistence type="predicted"/>
<feature type="coiled-coil region" evidence="1">
    <location>
        <begin position="371"/>
        <end position="398"/>
    </location>
</feature>
<evidence type="ECO:0000256" key="1">
    <source>
        <dbReference type="SAM" id="Coils"/>
    </source>
</evidence>
<keyword evidence="2" id="KW-0812">Transmembrane</keyword>
<dbReference type="AlphaFoldDB" id="A0A523TCM9"/>
<dbReference type="EMBL" id="SOJT01000150">
    <property type="protein sequence ID" value="TET28082.1"/>
    <property type="molecule type" value="Genomic_DNA"/>
</dbReference>
<organism evidence="3 4">
    <name type="scientific">Aerophobetes bacterium</name>
    <dbReference type="NCBI Taxonomy" id="2030807"/>
    <lineage>
        <taxon>Bacteria</taxon>
        <taxon>Candidatus Aerophobota</taxon>
    </lineage>
</organism>
<keyword evidence="2" id="KW-1133">Transmembrane helix</keyword>
<name>A0A523TCM9_UNCAE</name>